<dbReference type="Proteomes" id="UP001168877">
    <property type="component" value="Unassembled WGS sequence"/>
</dbReference>
<proteinExistence type="predicted"/>
<protein>
    <submittedName>
        <fullName evidence="1">Uncharacterized protein</fullName>
    </submittedName>
</protein>
<evidence type="ECO:0000313" key="1">
    <source>
        <dbReference type="EMBL" id="KAK0600272.1"/>
    </source>
</evidence>
<evidence type="ECO:0000313" key="2">
    <source>
        <dbReference type="Proteomes" id="UP001168877"/>
    </source>
</evidence>
<gene>
    <name evidence="1" type="ORF">LWI29_013276</name>
</gene>
<reference evidence="1" key="2">
    <citation type="submission" date="2023-06" db="EMBL/GenBank/DDBJ databases">
        <authorList>
            <person name="Swenson N.G."/>
            <person name="Wegrzyn J.L."/>
            <person name="Mcevoy S.L."/>
        </authorList>
    </citation>
    <scope>NUCLEOTIDE SEQUENCE</scope>
    <source>
        <strain evidence="1">NS2018</strain>
        <tissue evidence="1">Leaf</tissue>
    </source>
</reference>
<dbReference type="AlphaFoldDB" id="A0AA39T1X6"/>
<keyword evidence="2" id="KW-1185">Reference proteome</keyword>
<organism evidence="1 2">
    <name type="scientific">Acer saccharum</name>
    <name type="common">Sugar maple</name>
    <dbReference type="NCBI Taxonomy" id="4024"/>
    <lineage>
        <taxon>Eukaryota</taxon>
        <taxon>Viridiplantae</taxon>
        <taxon>Streptophyta</taxon>
        <taxon>Embryophyta</taxon>
        <taxon>Tracheophyta</taxon>
        <taxon>Spermatophyta</taxon>
        <taxon>Magnoliopsida</taxon>
        <taxon>eudicotyledons</taxon>
        <taxon>Gunneridae</taxon>
        <taxon>Pentapetalae</taxon>
        <taxon>rosids</taxon>
        <taxon>malvids</taxon>
        <taxon>Sapindales</taxon>
        <taxon>Sapindaceae</taxon>
        <taxon>Hippocastanoideae</taxon>
        <taxon>Acereae</taxon>
        <taxon>Acer</taxon>
    </lineage>
</organism>
<dbReference type="PANTHER" id="PTHR16219:SF1">
    <property type="entry name" value="HAUS AUGMIN-LIKE COMPLEX SUBUNIT 4"/>
    <property type="match status" value="1"/>
</dbReference>
<dbReference type="GO" id="GO:0051225">
    <property type="term" value="P:spindle assembly"/>
    <property type="evidence" value="ECO:0007669"/>
    <property type="project" value="InterPro"/>
</dbReference>
<sequence>MSAKLRVLEHGLLLATYTQESLPALHKIRKYLVEATEEASVAYNKAVTRLHEYQGVDPRFDKIARQYHDIVKKLENMQWTIHQVEMDLIKARKISVTTSPAFHTVEFDRLPVVFFFSPSQVDCMDQVQFVVLYDGRWTDSGGKFRYESGKSRGVILPRETSYRVLLETVCGIVEEDPSEVIIQMKFNYVAPEAIPPIEVVNDDDVKFFLAENADVTTRSPLLSHYQSFIINKMIRIVDVGARRSDLLCWAIRTDTEDRAPSLDRVEELCCGPEISRELHLTGDGGLSSMDLDLEI</sequence>
<dbReference type="InterPro" id="IPR029327">
    <property type="entry name" value="HAUS4"/>
</dbReference>
<name>A0AA39T1X6_ACESA</name>
<dbReference type="GO" id="GO:0070652">
    <property type="term" value="C:HAUS complex"/>
    <property type="evidence" value="ECO:0007669"/>
    <property type="project" value="InterPro"/>
</dbReference>
<dbReference type="PANTHER" id="PTHR16219">
    <property type="entry name" value="AUGMIN SUBUNIT 4 FAMILY MEMBER"/>
    <property type="match status" value="1"/>
</dbReference>
<comment type="caution">
    <text evidence="1">The sequence shown here is derived from an EMBL/GenBank/DDBJ whole genome shotgun (WGS) entry which is preliminary data.</text>
</comment>
<dbReference type="GO" id="GO:0051011">
    <property type="term" value="F:microtubule minus-end binding"/>
    <property type="evidence" value="ECO:0007669"/>
    <property type="project" value="TreeGrafter"/>
</dbReference>
<dbReference type="EMBL" id="JAUESC010000003">
    <property type="protein sequence ID" value="KAK0600272.1"/>
    <property type="molecule type" value="Genomic_DNA"/>
</dbReference>
<accession>A0AA39T1X6</accession>
<reference evidence="1" key="1">
    <citation type="journal article" date="2022" name="Plant J.">
        <title>Strategies of tolerance reflected in two North American maple genomes.</title>
        <authorList>
            <person name="McEvoy S.L."/>
            <person name="Sezen U.U."/>
            <person name="Trouern-Trend A."/>
            <person name="McMahon S.M."/>
            <person name="Schaberg P.G."/>
            <person name="Yang J."/>
            <person name="Wegrzyn J.L."/>
            <person name="Swenson N.G."/>
        </authorList>
    </citation>
    <scope>NUCLEOTIDE SEQUENCE</scope>
    <source>
        <strain evidence="1">NS2018</strain>
    </source>
</reference>
<dbReference type="Pfam" id="PF14735">
    <property type="entry name" value="HAUS4"/>
    <property type="match status" value="1"/>
</dbReference>